<proteinExistence type="predicted"/>
<dbReference type="Proteomes" id="UP001362999">
    <property type="component" value="Unassembled WGS sequence"/>
</dbReference>
<protein>
    <submittedName>
        <fullName evidence="1">Uncharacterized protein</fullName>
    </submittedName>
</protein>
<accession>A0AAW0D6W4</accession>
<organism evidence="1 2">
    <name type="scientific">Favolaschia claudopus</name>
    <dbReference type="NCBI Taxonomy" id="2862362"/>
    <lineage>
        <taxon>Eukaryota</taxon>
        <taxon>Fungi</taxon>
        <taxon>Dikarya</taxon>
        <taxon>Basidiomycota</taxon>
        <taxon>Agaricomycotina</taxon>
        <taxon>Agaricomycetes</taxon>
        <taxon>Agaricomycetidae</taxon>
        <taxon>Agaricales</taxon>
        <taxon>Marasmiineae</taxon>
        <taxon>Mycenaceae</taxon>
        <taxon>Favolaschia</taxon>
    </lineage>
</organism>
<name>A0AAW0D6W4_9AGAR</name>
<sequence>MYTARGNVIAPSCHHDSSAVSTRPRAYTQRPENRRCIFASKSVGLFGNTQGEGNKRPFSRLTPGGSVRLGHIRQHPLLLHRRPFSFSLPFPSHPIPPPAARRHPHPPPAASPGVPQLPFVVPPYPAVQFLLARSPFSDIRTNMPARRSPAHTILRLHRSSPSSPPAPRLRKHLRSDTAQFSSAENTMPIPWTRRAGIHDSSRSLHVHGRIRSPAMYRPRACWSLVSAVPTRLDTEDGDVPFVFVTSPPSSRKLSPTPLRLTLLTLLILIQNTAPPLPGSRPLPVTMSVLGRYTGPRPIWRTGVSCPTAV</sequence>
<dbReference type="EMBL" id="JAWWNJ010000010">
    <property type="protein sequence ID" value="KAK7047048.1"/>
    <property type="molecule type" value="Genomic_DNA"/>
</dbReference>
<comment type="caution">
    <text evidence="1">The sequence shown here is derived from an EMBL/GenBank/DDBJ whole genome shotgun (WGS) entry which is preliminary data.</text>
</comment>
<reference evidence="1 2" key="1">
    <citation type="journal article" date="2024" name="J Genomics">
        <title>Draft genome sequencing and assembly of Favolaschia claudopus CIRM-BRFM 2984 isolated from oak limbs.</title>
        <authorList>
            <person name="Navarro D."/>
            <person name="Drula E."/>
            <person name="Chaduli D."/>
            <person name="Cazenave R."/>
            <person name="Ahrendt S."/>
            <person name="Wang J."/>
            <person name="Lipzen A."/>
            <person name="Daum C."/>
            <person name="Barry K."/>
            <person name="Grigoriev I.V."/>
            <person name="Favel A."/>
            <person name="Rosso M.N."/>
            <person name="Martin F."/>
        </authorList>
    </citation>
    <scope>NUCLEOTIDE SEQUENCE [LARGE SCALE GENOMIC DNA]</scope>
    <source>
        <strain evidence="1 2">CIRM-BRFM 2984</strain>
    </source>
</reference>
<evidence type="ECO:0000313" key="1">
    <source>
        <dbReference type="EMBL" id="KAK7047048.1"/>
    </source>
</evidence>
<evidence type="ECO:0000313" key="2">
    <source>
        <dbReference type="Proteomes" id="UP001362999"/>
    </source>
</evidence>
<dbReference type="AlphaFoldDB" id="A0AAW0D6W4"/>
<gene>
    <name evidence="1" type="ORF">R3P38DRAFT_3176503</name>
</gene>
<keyword evidence="2" id="KW-1185">Reference proteome</keyword>